<dbReference type="Proteomes" id="UP000008674">
    <property type="component" value="Chromosome"/>
</dbReference>
<dbReference type="eggNOG" id="ENOG502ZZBH">
    <property type="taxonomic scope" value="Bacteria"/>
</dbReference>
<organism evidence="2 3">
    <name type="scientific">Salinibacter ruber (strain DSM 13855 / M31)</name>
    <dbReference type="NCBI Taxonomy" id="309807"/>
    <lineage>
        <taxon>Bacteria</taxon>
        <taxon>Pseudomonadati</taxon>
        <taxon>Rhodothermota</taxon>
        <taxon>Rhodothermia</taxon>
        <taxon>Rhodothermales</taxon>
        <taxon>Salinibacteraceae</taxon>
        <taxon>Salinibacter</taxon>
    </lineage>
</organism>
<dbReference type="Gene3D" id="3.40.50.300">
    <property type="entry name" value="P-loop containing nucleotide triphosphate hydrolases"/>
    <property type="match status" value="1"/>
</dbReference>
<dbReference type="EnsemblBacteria" id="ABC43739">
    <property type="protein sequence ID" value="ABC43739"/>
    <property type="gene ID" value="SRU_0094"/>
</dbReference>
<dbReference type="InterPro" id="IPR027417">
    <property type="entry name" value="P-loop_NTPase"/>
</dbReference>
<dbReference type="HOGENOM" id="CLU_1255220_0_0_10"/>
<protein>
    <submittedName>
        <fullName evidence="2">Uncharacterized protein</fullName>
    </submittedName>
</protein>
<sequence length="220" mass="24100">MWAGECEGAGTGECSRGIPCLFPPAAYALSTKQVCGSRSTSGPFSSPIVRRAMADPDSTPDTGAASPVRYGTDAFDRALQALHSGEDEPSTARILFHGGTRETRQQALAALTRHTTANLHQFRVPSLLNEQRMQTQNALRKAFDHAAEESALLYFDAADALFTHSHVDTPDGDAERAVPSTVEYFFDRVLAYENAVVIALQTQRHVDWAEEHVHLVVRFE</sequence>
<accession>Q2S6D4</accession>
<gene>
    <name evidence="2" type="ordered locus">SRU_0094</name>
</gene>
<reference evidence="2 3" key="1">
    <citation type="journal article" date="2005" name="Proc. Natl. Acad. Sci. U.S.A.">
        <title>The genome of Salinibacter ruber: convergence and gene exchange among hyperhalophilic bacteria and archaea.</title>
        <authorList>
            <person name="Mongodin E.F."/>
            <person name="Nelson K.E."/>
            <person name="Daugherty S."/>
            <person name="Deboy R.T."/>
            <person name="Wister J."/>
            <person name="Khouri H."/>
            <person name="Weidman J."/>
            <person name="Walsh D.A."/>
            <person name="Papke R.T."/>
            <person name="Sanchez Perez G."/>
            <person name="Sharma A.K."/>
            <person name="Nesbo C.L."/>
            <person name="MacLeod D."/>
            <person name="Bapteste E."/>
            <person name="Doolittle W.F."/>
            <person name="Charlebois R.L."/>
            <person name="Legault B."/>
            <person name="Rodriguez-Valera F."/>
        </authorList>
    </citation>
    <scope>NUCLEOTIDE SEQUENCE [LARGE SCALE GENOMIC DNA]</scope>
    <source>
        <strain evidence="3">DSM 13855 / CECT 5946 / M31</strain>
    </source>
</reference>
<dbReference type="KEGG" id="sru:SRU_0094"/>
<evidence type="ECO:0000256" key="1">
    <source>
        <dbReference type="SAM" id="MobiDB-lite"/>
    </source>
</evidence>
<dbReference type="STRING" id="309807.SRU_0094"/>
<evidence type="ECO:0000313" key="3">
    <source>
        <dbReference type="Proteomes" id="UP000008674"/>
    </source>
</evidence>
<dbReference type="AlphaFoldDB" id="Q2S6D4"/>
<dbReference type="OrthoDB" id="1495445at2"/>
<dbReference type="EMBL" id="CP000159">
    <property type="protein sequence ID" value="ABC43739.1"/>
    <property type="molecule type" value="Genomic_DNA"/>
</dbReference>
<keyword evidence="3" id="KW-1185">Reference proteome</keyword>
<feature type="region of interest" description="Disordered" evidence="1">
    <location>
        <begin position="38"/>
        <end position="69"/>
    </location>
</feature>
<name>Q2S6D4_SALRD</name>
<evidence type="ECO:0000313" key="2">
    <source>
        <dbReference type="EMBL" id="ABC43739.1"/>
    </source>
</evidence>
<proteinExistence type="predicted"/>